<keyword evidence="1" id="KW-0732">Signal</keyword>
<protein>
    <recommendedName>
        <fullName evidence="4">Carboxypeptidase regulatory-like domain-containing protein</fullName>
    </recommendedName>
</protein>
<dbReference type="RefSeq" id="WP_004512432.1">
    <property type="nucleotide sequence ID" value="NC_007517.1"/>
</dbReference>
<gene>
    <name evidence="2" type="ordered locus">Gmet_2468</name>
</gene>
<dbReference type="HOGENOM" id="CLU_1041148_0_0_7"/>
<dbReference type="SUPFAM" id="SSF49464">
    <property type="entry name" value="Carboxypeptidase regulatory domain-like"/>
    <property type="match status" value="1"/>
</dbReference>
<dbReference type="InterPro" id="IPR008969">
    <property type="entry name" value="CarboxyPept-like_regulatory"/>
</dbReference>
<evidence type="ECO:0000313" key="3">
    <source>
        <dbReference type="Proteomes" id="UP000007073"/>
    </source>
</evidence>
<feature type="signal peptide" evidence="1">
    <location>
        <begin position="1"/>
        <end position="21"/>
    </location>
</feature>
<feature type="chain" id="PRO_5004223240" description="Carboxypeptidase regulatory-like domain-containing protein" evidence="1">
    <location>
        <begin position="22"/>
        <end position="267"/>
    </location>
</feature>
<dbReference type="KEGG" id="gme:Gmet_2468"/>
<evidence type="ECO:0000256" key="1">
    <source>
        <dbReference type="SAM" id="SignalP"/>
    </source>
</evidence>
<proteinExistence type="predicted"/>
<sequence length="267" mass="27865">MIFRLLWGAVLGLLVASGAVAAGPVQTGTLNGRVLGEGENPLANGSVVLFRRGAGPPPAPDRYWLVPDYVEDLDDDGRFSVAVEAGAYYLAAIKRNNRKEIGPPKDGELFLVAADAKGMPATFTVKGGETAGAGTIAGVRPFGKETAAARPAGFTAIEGTIVDGDGKPVEGVIVFAFTSPTMVGKPLFVSERSGKEGNYLLRVAAGGVYYLKVRDVYGGGEPAEGTVYATFGGDIPSAVNVDYGDVKKGITIPVSRFERPTRKKGNR</sequence>
<evidence type="ECO:0000313" key="2">
    <source>
        <dbReference type="EMBL" id="ABB32693.1"/>
    </source>
</evidence>
<name>Q39ST1_GEOMG</name>
<dbReference type="AlphaFoldDB" id="Q39ST1"/>
<keyword evidence="3" id="KW-1185">Reference proteome</keyword>
<evidence type="ECO:0008006" key="4">
    <source>
        <dbReference type="Google" id="ProtNLM"/>
    </source>
</evidence>
<organism evidence="2 3">
    <name type="scientific">Geobacter metallireducens (strain ATCC 53774 / DSM 7210 / GS-15)</name>
    <dbReference type="NCBI Taxonomy" id="269799"/>
    <lineage>
        <taxon>Bacteria</taxon>
        <taxon>Pseudomonadati</taxon>
        <taxon>Thermodesulfobacteriota</taxon>
        <taxon>Desulfuromonadia</taxon>
        <taxon>Geobacterales</taxon>
        <taxon>Geobacteraceae</taxon>
        <taxon>Geobacter</taxon>
    </lineage>
</organism>
<reference evidence="2 3" key="2">
    <citation type="journal article" date="2009" name="BMC Microbiol.">
        <title>The genome sequence of Geobacter metallireducens: features of metabolism, physiology and regulation common and dissimilar to Geobacter sulfurreducens.</title>
        <authorList>
            <person name="Aklujkar M."/>
            <person name="Krushkal J."/>
            <person name="DiBartolo G."/>
            <person name="Lapidus A."/>
            <person name="Land M.L."/>
            <person name="Lovley D.R."/>
        </authorList>
    </citation>
    <scope>NUCLEOTIDE SEQUENCE [LARGE SCALE GENOMIC DNA]</scope>
    <source>
        <strain evidence="3">ATCC 53774 / DSM 7210 / GS-15</strain>
    </source>
</reference>
<dbReference type="EMBL" id="CP000148">
    <property type="protein sequence ID" value="ABB32693.1"/>
    <property type="molecule type" value="Genomic_DNA"/>
</dbReference>
<dbReference type="Proteomes" id="UP000007073">
    <property type="component" value="Chromosome"/>
</dbReference>
<dbReference type="STRING" id="269799.Gmet_2468"/>
<accession>Q39ST1</accession>
<reference evidence="2 3" key="1">
    <citation type="submission" date="2005-10" db="EMBL/GenBank/DDBJ databases">
        <title>Complete sequence of Geobacter metallireducens GS-15.</title>
        <authorList>
            <consortium name="US DOE Joint Genome Institute"/>
            <person name="Copeland A."/>
            <person name="Lucas S."/>
            <person name="Lapidus A."/>
            <person name="Barry K."/>
            <person name="Detter J.C."/>
            <person name="Glavina T."/>
            <person name="Hammon N."/>
            <person name="Israni S."/>
            <person name="Pitluck S."/>
            <person name="Di Bartolo G."/>
            <person name="Chain P."/>
            <person name="Schmutz J."/>
            <person name="Larimer F."/>
            <person name="Land M."/>
            <person name="Kyrpides N."/>
            <person name="Ivanova N."/>
            <person name="Richardson P."/>
        </authorList>
    </citation>
    <scope>NUCLEOTIDE SEQUENCE [LARGE SCALE GENOMIC DNA]</scope>
    <source>
        <strain evidence="3">ATCC 53774 / DSM 7210 / GS-15</strain>
    </source>
</reference>